<feature type="compositionally biased region" description="Low complexity" evidence="1">
    <location>
        <begin position="55"/>
        <end position="74"/>
    </location>
</feature>
<evidence type="ECO:0000313" key="2">
    <source>
        <dbReference type="EMBL" id="AQK53133.1"/>
    </source>
</evidence>
<proteinExistence type="predicted"/>
<feature type="region of interest" description="Disordered" evidence="1">
    <location>
        <begin position="42"/>
        <end position="74"/>
    </location>
</feature>
<dbReference type="EMBL" id="CM000780">
    <property type="protein sequence ID" value="AQK53133.1"/>
    <property type="molecule type" value="Genomic_DNA"/>
</dbReference>
<name>A0A1D6Q3J4_MAIZE</name>
<reference evidence="2" key="1">
    <citation type="submission" date="2015-12" db="EMBL/GenBank/DDBJ databases">
        <title>Update maize B73 reference genome by single molecule sequencing technologies.</title>
        <authorList>
            <consortium name="Maize Genome Sequencing Project"/>
            <person name="Ware D."/>
        </authorList>
    </citation>
    <scope>NUCLEOTIDE SEQUENCE</scope>
    <source>
        <tissue evidence="2">Seedling</tissue>
    </source>
</reference>
<gene>
    <name evidence="2" type="ORF">ZEAMMB73_Zm00001d050838</name>
</gene>
<dbReference type="AlphaFoldDB" id="A0A1D6Q3J4"/>
<evidence type="ECO:0000256" key="1">
    <source>
        <dbReference type="SAM" id="MobiDB-lite"/>
    </source>
</evidence>
<accession>A0A1D6Q3J4</accession>
<organism evidence="2">
    <name type="scientific">Zea mays</name>
    <name type="common">Maize</name>
    <dbReference type="NCBI Taxonomy" id="4577"/>
    <lineage>
        <taxon>Eukaryota</taxon>
        <taxon>Viridiplantae</taxon>
        <taxon>Streptophyta</taxon>
        <taxon>Embryophyta</taxon>
        <taxon>Tracheophyta</taxon>
        <taxon>Spermatophyta</taxon>
        <taxon>Magnoliopsida</taxon>
        <taxon>Liliopsida</taxon>
        <taxon>Poales</taxon>
        <taxon>Poaceae</taxon>
        <taxon>PACMAD clade</taxon>
        <taxon>Panicoideae</taxon>
        <taxon>Andropogonodae</taxon>
        <taxon>Andropogoneae</taxon>
        <taxon>Tripsacinae</taxon>
        <taxon>Zea</taxon>
    </lineage>
</organism>
<protein>
    <submittedName>
        <fullName evidence="2">Polyadenylate-binding protein RBP47B</fullName>
    </submittedName>
</protein>
<sequence length="74" mass="7738">MDQLLGSRQFDFPGAAALQVNSLGVILATGAMATATACTTGHHSTVDMATPPRFRTQTCTPRPTKPTRTMGTSS</sequence>